<evidence type="ECO:0000313" key="12">
    <source>
        <dbReference type="Proteomes" id="UP001175000"/>
    </source>
</evidence>
<dbReference type="EMBL" id="JAULSU010000006">
    <property type="protein sequence ID" value="KAK0614280.1"/>
    <property type="molecule type" value="Genomic_DNA"/>
</dbReference>
<dbReference type="AlphaFoldDB" id="A0AA39WF84"/>
<proteinExistence type="inferred from homology"/>
<evidence type="ECO:0000256" key="7">
    <source>
        <dbReference type="ARBA" id="ARBA00023125"/>
    </source>
</evidence>
<keyword evidence="5" id="KW-0158">Chromosome</keyword>
<evidence type="ECO:0000256" key="9">
    <source>
        <dbReference type="SAM" id="MobiDB-lite"/>
    </source>
</evidence>
<dbReference type="InterPro" id="IPR028389">
    <property type="entry name" value="POT1"/>
</dbReference>
<keyword evidence="8" id="KW-0539">Nucleus</keyword>
<dbReference type="GO" id="GO:0016233">
    <property type="term" value="P:telomere capping"/>
    <property type="evidence" value="ECO:0007669"/>
    <property type="project" value="TreeGrafter"/>
</dbReference>
<dbReference type="PANTHER" id="PTHR14513">
    <property type="entry name" value="PROTECTION OF TELOMERES 1"/>
    <property type="match status" value="1"/>
</dbReference>
<evidence type="ECO:0000256" key="5">
    <source>
        <dbReference type="ARBA" id="ARBA00022454"/>
    </source>
</evidence>
<dbReference type="SMART" id="SM00976">
    <property type="entry name" value="Telo_bind"/>
    <property type="match status" value="1"/>
</dbReference>
<sequence>MAPSSLPPDFVEIRDIDGDKMGKFVNVVGIVKDCRLPIPTAGKDFKCTLRIFDASTDGSGEGIDMVIFRPEAEMPEFGARDVVVLHKAKVQRYRSDAIVSLISHHTTKFSVFKAGSIPKPPNSAKPALVQGHKRDSLQPSEAVNRYVSYLLHKTDAYDVPDEAEFQEKAAASRNINTTKFRLLKDVSDGIFCDIIAEVARKPFDGGDKMTLYVSDYTENNYFFHSTWEGIQDIVSKAASDPYGYTRATQDDSGKEKDEWVGPYGKNAIQITCWEPHASLVRSDVSAGDWVRIRNLCIKYGKDDQNLEGVLRGDQRYPDKLNIEVMGNSDPENADDRLKEAMRRRRDYHREKKRQMKEQVNQLQAAQAAGQKRKQSLGADQEPEKKTRNQKKKERNRRKALGQQRAQQEQDETPGASEGGEYLELPGDLNKSITCESHPGTHISTIGSILRSSHRGFEETGQKLTLPFVCAKYRACVRVVNFHPSSLEKFACSHEATRYEGFISDEESDSEGGTSDDSMDEGDGRRVWEWRFALQLEDARHPGQRVWTVVDNFNAQCLTGLDASDLRHDRRKLEQLRSRMFLLWGNLEEAKSEAAEARKKPVAKKQSVPQLERPPLDSSDREDNGVSSSWESSVSNLPFICCIQQYGVCVTRASSPTDDTAPKQEWTRVFGLLGTKISH</sequence>
<accession>A0AA39WF84</accession>
<dbReference type="PANTHER" id="PTHR14513:SF0">
    <property type="entry name" value="PROTECTION OF TELOMERES PROTEIN 1"/>
    <property type="match status" value="1"/>
</dbReference>
<gene>
    <name evidence="11" type="ORF">B0T14DRAFT_528168</name>
</gene>
<dbReference type="GO" id="GO:0032210">
    <property type="term" value="P:regulation of telomere maintenance via telomerase"/>
    <property type="evidence" value="ECO:0007669"/>
    <property type="project" value="TreeGrafter"/>
</dbReference>
<keyword evidence="6" id="KW-0779">Telomere</keyword>
<comment type="similarity">
    <text evidence="3">Belongs to the telombin family.</text>
</comment>
<evidence type="ECO:0000256" key="2">
    <source>
        <dbReference type="ARBA" id="ARBA00004574"/>
    </source>
</evidence>
<dbReference type="GO" id="GO:0098505">
    <property type="term" value="F:G-rich strand telomeric DNA binding"/>
    <property type="evidence" value="ECO:0007669"/>
    <property type="project" value="TreeGrafter"/>
</dbReference>
<dbReference type="Gene3D" id="2.40.50.140">
    <property type="entry name" value="Nucleic acid-binding proteins"/>
    <property type="match status" value="2"/>
</dbReference>
<dbReference type="InterPro" id="IPR011564">
    <property type="entry name" value="Telomer_end-bd_POT1/Cdc13"/>
</dbReference>
<keyword evidence="12" id="KW-1185">Reference proteome</keyword>
<protein>
    <recommendedName>
        <fullName evidence="4">Protection of telomeres protein 1</fullName>
    </recommendedName>
</protein>
<feature type="region of interest" description="Disordered" evidence="9">
    <location>
        <begin position="502"/>
        <end position="521"/>
    </location>
</feature>
<evidence type="ECO:0000256" key="8">
    <source>
        <dbReference type="ARBA" id="ARBA00023242"/>
    </source>
</evidence>
<feature type="domain" description="Telomeric single stranded DNA binding POT1/Cdc13" evidence="10">
    <location>
        <begin position="10"/>
        <end position="155"/>
    </location>
</feature>
<evidence type="ECO:0000256" key="4">
    <source>
        <dbReference type="ARBA" id="ARBA00015253"/>
    </source>
</evidence>
<evidence type="ECO:0000256" key="6">
    <source>
        <dbReference type="ARBA" id="ARBA00022895"/>
    </source>
</evidence>
<name>A0AA39WF84_9PEZI</name>
<comment type="subcellular location">
    <subcellularLocation>
        <location evidence="2">Chromosome</location>
        <location evidence="2">Telomere</location>
    </subcellularLocation>
    <subcellularLocation>
        <location evidence="1">Nucleus</location>
    </subcellularLocation>
</comment>
<feature type="compositionally biased region" description="Basic residues" evidence="9">
    <location>
        <begin position="387"/>
        <end position="399"/>
    </location>
</feature>
<evidence type="ECO:0000259" key="10">
    <source>
        <dbReference type="SMART" id="SM00976"/>
    </source>
</evidence>
<evidence type="ECO:0000313" key="11">
    <source>
        <dbReference type="EMBL" id="KAK0614280.1"/>
    </source>
</evidence>
<reference evidence="11" key="1">
    <citation type="submission" date="2023-06" db="EMBL/GenBank/DDBJ databases">
        <title>Genome-scale phylogeny and comparative genomics of the fungal order Sordariales.</title>
        <authorList>
            <consortium name="Lawrence Berkeley National Laboratory"/>
            <person name="Hensen N."/>
            <person name="Bonometti L."/>
            <person name="Westerberg I."/>
            <person name="Brannstrom I.O."/>
            <person name="Guillou S."/>
            <person name="Cros-Aarteil S."/>
            <person name="Calhoun S."/>
            <person name="Haridas S."/>
            <person name="Kuo A."/>
            <person name="Mondo S."/>
            <person name="Pangilinan J."/>
            <person name="Riley R."/>
            <person name="Labutti K."/>
            <person name="Andreopoulos B."/>
            <person name="Lipzen A."/>
            <person name="Chen C."/>
            <person name="Yanf M."/>
            <person name="Daum C."/>
            <person name="Ng V."/>
            <person name="Clum A."/>
            <person name="Steindorff A."/>
            <person name="Ohm R."/>
            <person name="Martin F."/>
            <person name="Silar P."/>
            <person name="Natvig D."/>
            <person name="Lalanne C."/>
            <person name="Gautier V."/>
            <person name="Ament-Velasquez S.L."/>
            <person name="Kruys A."/>
            <person name="Hutchinson M.I."/>
            <person name="Powell A.J."/>
            <person name="Barry K."/>
            <person name="Miller A.N."/>
            <person name="Grigoriev I.V."/>
            <person name="Debuchy R."/>
            <person name="Gladieux P."/>
            <person name="Thoren M.H."/>
            <person name="Johannesson H."/>
        </authorList>
    </citation>
    <scope>NUCLEOTIDE SEQUENCE</scope>
    <source>
        <strain evidence="11">CBS 606.72</strain>
    </source>
</reference>
<evidence type="ECO:0000256" key="3">
    <source>
        <dbReference type="ARBA" id="ARBA00008442"/>
    </source>
</evidence>
<dbReference type="InterPro" id="IPR012340">
    <property type="entry name" value="NA-bd_OB-fold"/>
</dbReference>
<dbReference type="InterPro" id="IPR032042">
    <property type="entry name" value="POT1PC"/>
</dbReference>
<dbReference type="FunFam" id="2.40.50.140:FF:000303">
    <property type="entry name" value="Protection of telomeres protein 1"/>
    <property type="match status" value="1"/>
</dbReference>
<dbReference type="GO" id="GO:0010521">
    <property type="term" value="F:telomerase inhibitor activity"/>
    <property type="evidence" value="ECO:0007669"/>
    <property type="project" value="TreeGrafter"/>
</dbReference>
<comment type="caution">
    <text evidence="11">The sequence shown here is derived from an EMBL/GenBank/DDBJ whole genome shotgun (WGS) entry which is preliminary data.</text>
</comment>
<dbReference type="Pfam" id="PF02765">
    <property type="entry name" value="POT1"/>
    <property type="match status" value="1"/>
</dbReference>
<feature type="compositionally biased region" description="Basic and acidic residues" evidence="9">
    <location>
        <begin position="613"/>
        <end position="623"/>
    </location>
</feature>
<dbReference type="SUPFAM" id="SSF50249">
    <property type="entry name" value="Nucleic acid-binding proteins"/>
    <property type="match status" value="2"/>
</dbReference>
<dbReference type="Proteomes" id="UP001175000">
    <property type="component" value="Unassembled WGS sequence"/>
</dbReference>
<feature type="region of interest" description="Disordered" evidence="9">
    <location>
        <begin position="594"/>
        <end position="628"/>
    </location>
</feature>
<feature type="region of interest" description="Disordered" evidence="9">
    <location>
        <begin position="347"/>
        <end position="435"/>
    </location>
</feature>
<evidence type="ECO:0000256" key="1">
    <source>
        <dbReference type="ARBA" id="ARBA00004123"/>
    </source>
</evidence>
<dbReference type="GO" id="GO:0000783">
    <property type="term" value="C:nuclear telomere cap complex"/>
    <property type="evidence" value="ECO:0007669"/>
    <property type="project" value="TreeGrafter"/>
</dbReference>
<dbReference type="Pfam" id="PF16686">
    <property type="entry name" value="POT1PC"/>
    <property type="match status" value="1"/>
</dbReference>
<organism evidence="11 12">
    <name type="scientific">Immersiella caudata</name>
    <dbReference type="NCBI Taxonomy" id="314043"/>
    <lineage>
        <taxon>Eukaryota</taxon>
        <taxon>Fungi</taxon>
        <taxon>Dikarya</taxon>
        <taxon>Ascomycota</taxon>
        <taxon>Pezizomycotina</taxon>
        <taxon>Sordariomycetes</taxon>
        <taxon>Sordariomycetidae</taxon>
        <taxon>Sordariales</taxon>
        <taxon>Lasiosphaeriaceae</taxon>
        <taxon>Immersiella</taxon>
    </lineage>
</organism>
<keyword evidence="7" id="KW-0238">DNA-binding</keyword>